<evidence type="ECO:0000313" key="3">
    <source>
        <dbReference type="Proteomes" id="UP000596660"/>
    </source>
</evidence>
<sequence>MNIGKDVRPLPMYEYKVLKHVPTFVRRRYDRDLDHKLSDATLDLSSEDGESRGDDGAEASNHAAVSDFDDEAEDELQADFNNEQDSQTYTDDMGMFSEDSKSESGGAEDEDIVYVGLDDVEDSRSEGNGTKDVSIVSDYVDDSVKDEVEDKDQGNSDNKQGFQSEDGKSIGDDGAEDSSPAAVINLDNLLVNNEAEDKQTYTEDFDSIQSTNGSKSESGGAKDADLTSNKDANVEDEIEGDGQAKLSDNEQDDSKSESKDVIDVNVEDKIEGIGDVKTDNEQGLCSEDGKKDDNAATDEYTLENFVDSSVKNEVQEREQDLSVIEDSKSEDNGTEDVNIISHNMDDSVQGEVEDKGLQISDEDSKSEADATKDASADCYHMNDSAKDEVLDIEHDKKQDVSVEVQDKGVGSFSDEQDFSPKAFKETLERDGIDLCCPKCKNNITHTMIYRKKEASQQHQTTCYTFLTALFSCMHSMVVHWRTNYRSHFD</sequence>
<dbReference type="Gramene" id="AUR62017689-RA">
    <property type="protein sequence ID" value="AUR62017689-RA:cds"/>
    <property type="gene ID" value="AUR62017689"/>
</dbReference>
<accession>A0A803LRW0</accession>
<dbReference type="AlphaFoldDB" id="A0A803LRW0"/>
<feature type="compositionally biased region" description="Polar residues" evidence="1">
    <location>
        <begin position="79"/>
        <end position="90"/>
    </location>
</feature>
<feature type="compositionally biased region" description="Basic and acidic residues" evidence="1">
    <location>
        <begin position="252"/>
        <end position="280"/>
    </location>
</feature>
<feature type="region of interest" description="Disordered" evidence="1">
    <location>
        <begin position="195"/>
        <end position="297"/>
    </location>
</feature>
<feature type="compositionally biased region" description="Basic and acidic residues" evidence="1">
    <location>
        <begin position="313"/>
        <end position="331"/>
    </location>
</feature>
<gene>
    <name evidence="2" type="primary">LOC110702068</name>
</gene>
<evidence type="ECO:0000313" key="2">
    <source>
        <dbReference type="EnsemblPlants" id="AUR62017689-RA:cds"/>
    </source>
</evidence>
<dbReference type="OMA" id="QENDHET"/>
<feature type="compositionally biased region" description="Acidic residues" evidence="1">
    <location>
        <begin position="67"/>
        <end position="77"/>
    </location>
</feature>
<feature type="compositionally biased region" description="Polar residues" evidence="1">
    <location>
        <begin position="207"/>
        <end position="217"/>
    </location>
</feature>
<proteinExistence type="predicted"/>
<protein>
    <submittedName>
        <fullName evidence="2">Uncharacterized protein</fullName>
    </submittedName>
</protein>
<feature type="region of interest" description="Disordered" evidence="1">
    <location>
        <begin position="36"/>
        <end position="182"/>
    </location>
</feature>
<reference evidence="2" key="1">
    <citation type="journal article" date="2017" name="Nature">
        <title>The genome of Chenopodium quinoa.</title>
        <authorList>
            <person name="Jarvis D.E."/>
            <person name="Ho Y.S."/>
            <person name="Lightfoot D.J."/>
            <person name="Schmoeckel S.M."/>
            <person name="Li B."/>
            <person name="Borm T.J.A."/>
            <person name="Ohyanagi H."/>
            <person name="Mineta K."/>
            <person name="Michell C.T."/>
            <person name="Saber N."/>
            <person name="Kharbatia N.M."/>
            <person name="Rupper R.R."/>
            <person name="Sharp A.R."/>
            <person name="Dally N."/>
            <person name="Boughton B.A."/>
            <person name="Woo Y.H."/>
            <person name="Gao G."/>
            <person name="Schijlen E.G.W.M."/>
            <person name="Guo X."/>
            <person name="Momin A.A."/>
            <person name="Negrao S."/>
            <person name="Al-Babili S."/>
            <person name="Gehring C."/>
            <person name="Roessner U."/>
            <person name="Jung C."/>
            <person name="Murphy K."/>
            <person name="Arold S.T."/>
            <person name="Gojobori T."/>
            <person name="van der Linden C.G."/>
            <person name="van Loo E.N."/>
            <person name="Jellen E.N."/>
            <person name="Maughan P.J."/>
            <person name="Tester M."/>
        </authorList>
    </citation>
    <scope>NUCLEOTIDE SEQUENCE [LARGE SCALE GENOMIC DNA]</scope>
    <source>
        <strain evidence="2">cv. PI 614886</strain>
    </source>
</reference>
<dbReference type="Proteomes" id="UP000596660">
    <property type="component" value="Unplaced"/>
</dbReference>
<feature type="compositionally biased region" description="Basic and acidic residues" evidence="1">
    <location>
        <begin position="142"/>
        <end position="154"/>
    </location>
</feature>
<keyword evidence="3" id="KW-1185">Reference proteome</keyword>
<reference evidence="2" key="2">
    <citation type="submission" date="2021-03" db="UniProtKB">
        <authorList>
            <consortium name="EnsemblPlants"/>
        </authorList>
    </citation>
    <scope>IDENTIFICATION</scope>
</reference>
<evidence type="ECO:0000256" key="1">
    <source>
        <dbReference type="SAM" id="MobiDB-lite"/>
    </source>
</evidence>
<dbReference type="EnsemblPlants" id="AUR62017689-RA">
    <property type="protein sequence ID" value="AUR62017689-RA:cds"/>
    <property type="gene ID" value="AUR62017689"/>
</dbReference>
<organism evidence="2 3">
    <name type="scientific">Chenopodium quinoa</name>
    <name type="common">Quinoa</name>
    <dbReference type="NCBI Taxonomy" id="63459"/>
    <lineage>
        <taxon>Eukaryota</taxon>
        <taxon>Viridiplantae</taxon>
        <taxon>Streptophyta</taxon>
        <taxon>Embryophyta</taxon>
        <taxon>Tracheophyta</taxon>
        <taxon>Spermatophyta</taxon>
        <taxon>Magnoliopsida</taxon>
        <taxon>eudicotyledons</taxon>
        <taxon>Gunneridae</taxon>
        <taxon>Pentapetalae</taxon>
        <taxon>Caryophyllales</taxon>
        <taxon>Chenopodiaceae</taxon>
        <taxon>Chenopodioideae</taxon>
        <taxon>Atripliceae</taxon>
        <taxon>Chenopodium</taxon>
    </lineage>
</organism>
<name>A0A803LRW0_CHEQI</name>
<feature type="region of interest" description="Disordered" evidence="1">
    <location>
        <begin position="313"/>
        <end position="350"/>
    </location>
</feature>